<dbReference type="EMBL" id="GEEE01009132">
    <property type="protein sequence ID" value="JAP54093.1"/>
    <property type="molecule type" value="Transcribed_RNA"/>
</dbReference>
<feature type="non-terminal residue" evidence="3">
    <location>
        <position position="1"/>
    </location>
</feature>
<reference evidence="3" key="1">
    <citation type="submission" date="2016-01" db="EMBL/GenBank/DDBJ databases">
        <title>Reference transcriptome for the parasite Schistocephalus solidus: insights into the molecular evolution of parasitism.</title>
        <authorList>
            <person name="Hebert F.O."/>
            <person name="Grambauer S."/>
            <person name="Barber I."/>
            <person name="Landry C.R."/>
            <person name="Aubin-Horth N."/>
        </authorList>
    </citation>
    <scope>NUCLEOTIDE SEQUENCE</scope>
</reference>
<evidence type="ECO:0000259" key="2">
    <source>
        <dbReference type="Pfam" id="PF07910"/>
    </source>
</evidence>
<keyword evidence="1" id="KW-0378">Hydrolase</keyword>
<organism evidence="3">
    <name type="scientific">Schistocephalus solidus</name>
    <name type="common">Tapeworm</name>
    <dbReference type="NCBI Taxonomy" id="70667"/>
    <lineage>
        <taxon>Eukaryota</taxon>
        <taxon>Metazoa</taxon>
        <taxon>Spiralia</taxon>
        <taxon>Lophotrochozoa</taxon>
        <taxon>Platyhelminthes</taxon>
        <taxon>Cestoda</taxon>
        <taxon>Eucestoda</taxon>
        <taxon>Diphyllobothriidea</taxon>
        <taxon>Diphyllobothriidae</taxon>
        <taxon>Schistocephalus</taxon>
    </lineage>
</organism>
<gene>
    <name evidence="3" type="primary">ZUFSP</name>
    <name evidence="3" type="ORF">TR87325</name>
</gene>
<accession>A0A0X3PQ67</accession>
<dbReference type="AlphaFoldDB" id="A0A0X3PQ67"/>
<evidence type="ECO:0000313" key="3">
    <source>
        <dbReference type="EMBL" id="JAP54093.1"/>
    </source>
</evidence>
<feature type="domain" description="UFSP1/2/DUB catalytic" evidence="2">
    <location>
        <begin position="81"/>
        <end position="287"/>
    </location>
</feature>
<proteinExistence type="predicted"/>
<sequence length="364" mass="40678">FFMVAKHKAPLTYSARALAQTWLEKNFAKGRFSVIEYHERKRQLVEAMRLGIDSCATKTDGILNTIKSFYEKSLLCGRWYFASVDCDHFASEPWERTFACSYRNIQTVLSALFRLPVYRERLFGPISAMPSIWKLQTLLESAWQSGFDPIGHCQIADVLSSMNTQAQATSSSSSELSRSSLCDSTVWLGATDVAALLGYLGVKCCIVDCPESHQTGGYHRNLLKHLLQYFKLTEITPGSSNTPAVQTLPVYLQYEGHSLVVVGVEVDSSDEPIALMLLDPSASPAAMRCLTQVLVDERIRPDQSISILSESASSTTWSQVMGAMRMDASKFKNRSYQLIQVDGLQETEEDIQDAMIPENIRIIL</sequence>
<evidence type="ECO:0000256" key="1">
    <source>
        <dbReference type="ARBA" id="ARBA00022801"/>
    </source>
</evidence>
<dbReference type="GO" id="GO:0016787">
    <property type="term" value="F:hydrolase activity"/>
    <property type="evidence" value="ECO:0007669"/>
    <property type="project" value="UniProtKB-KW"/>
</dbReference>
<dbReference type="InterPro" id="IPR012462">
    <property type="entry name" value="UFSP1/2_DUB_cat"/>
</dbReference>
<name>A0A0X3PQ67_SCHSO</name>
<dbReference type="Pfam" id="PF07910">
    <property type="entry name" value="Peptidase_C78"/>
    <property type="match status" value="1"/>
</dbReference>
<dbReference type="Gene3D" id="3.90.70.130">
    <property type="match status" value="1"/>
</dbReference>
<protein>
    <submittedName>
        <fullName evidence="3">Zinc finger with UFM1-specific peptidase domain protein</fullName>
    </submittedName>
</protein>